<feature type="signal peptide" evidence="1">
    <location>
        <begin position="1"/>
        <end position="20"/>
    </location>
</feature>
<protein>
    <submittedName>
        <fullName evidence="2">Uncharacterized protein</fullName>
    </submittedName>
</protein>
<evidence type="ECO:0000256" key="1">
    <source>
        <dbReference type="SAM" id="SignalP"/>
    </source>
</evidence>
<reference evidence="2" key="1">
    <citation type="journal article" date="2016" name="Ticks Tick Borne Dis.">
        <title>De novo assembly and annotation of the salivary gland transcriptome of Rhipicephalus appendiculatus male and female ticks during blood feeding.</title>
        <authorList>
            <person name="de Castro M.H."/>
            <person name="de Klerk D."/>
            <person name="Pienaar R."/>
            <person name="Latif A.A."/>
            <person name="Rees D.J."/>
            <person name="Mans B.J."/>
        </authorList>
    </citation>
    <scope>NUCLEOTIDE SEQUENCE</scope>
    <source>
        <tissue evidence="2">Salivary glands</tissue>
    </source>
</reference>
<proteinExistence type="predicted"/>
<feature type="chain" id="PRO_5007284977" evidence="1">
    <location>
        <begin position="21"/>
        <end position="222"/>
    </location>
</feature>
<sequence length="222" mass="25094">MRGIIGGFVVGLLTATMTQGDYEFDKTVQDYVNDAMKKLKKFTEDLPTNKSVVIRDFVRASSNELGSNSAMFFSLGSIQGLDSLEISGKCKVNEKTKRYNVQCPVEFSKLQCTLPRVDDIAIYVLSVGANGKIYFRVYKDNGNVQKLMLIIPRFHYSLVQKDPKTNEDFIGTPPTVPRIYDPTGHNINGTYSDYLRYYLTQGQFFTFLKKAFTGKVNIESKP</sequence>
<keyword evidence="1" id="KW-0732">Signal</keyword>
<dbReference type="EMBL" id="GEDV01010468">
    <property type="protein sequence ID" value="JAP78089.1"/>
    <property type="molecule type" value="Transcribed_RNA"/>
</dbReference>
<name>A0A131YFQ5_RHIAP</name>
<evidence type="ECO:0000313" key="2">
    <source>
        <dbReference type="EMBL" id="JAP78089.1"/>
    </source>
</evidence>
<organism evidence="2">
    <name type="scientific">Rhipicephalus appendiculatus</name>
    <name type="common">Brown ear tick</name>
    <dbReference type="NCBI Taxonomy" id="34631"/>
    <lineage>
        <taxon>Eukaryota</taxon>
        <taxon>Metazoa</taxon>
        <taxon>Ecdysozoa</taxon>
        <taxon>Arthropoda</taxon>
        <taxon>Chelicerata</taxon>
        <taxon>Arachnida</taxon>
        <taxon>Acari</taxon>
        <taxon>Parasitiformes</taxon>
        <taxon>Ixodida</taxon>
        <taxon>Ixodoidea</taxon>
        <taxon>Ixodidae</taxon>
        <taxon>Rhipicephalinae</taxon>
        <taxon>Rhipicephalus</taxon>
        <taxon>Rhipicephalus</taxon>
    </lineage>
</organism>
<dbReference type="AlphaFoldDB" id="A0A131YFQ5"/>
<accession>A0A131YFQ5</accession>